<reference evidence="3" key="1">
    <citation type="journal article" date="2020" name="Stud. Mycol.">
        <title>101 Dothideomycetes genomes: a test case for predicting lifestyles and emergence of pathogens.</title>
        <authorList>
            <person name="Haridas S."/>
            <person name="Albert R."/>
            <person name="Binder M."/>
            <person name="Bloem J."/>
            <person name="Labutti K."/>
            <person name="Salamov A."/>
            <person name="Andreopoulos B."/>
            <person name="Baker S."/>
            <person name="Barry K."/>
            <person name="Bills G."/>
            <person name="Bluhm B."/>
            <person name="Cannon C."/>
            <person name="Castanera R."/>
            <person name="Culley D."/>
            <person name="Daum C."/>
            <person name="Ezra D."/>
            <person name="Gonzalez J."/>
            <person name="Henrissat B."/>
            <person name="Kuo A."/>
            <person name="Liang C."/>
            <person name="Lipzen A."/>
            <person name="Lutzoni F."/>
            <person name="Magnuson J."/>
            <person name="Mondo S."/>
            <person name="Nolan M."/>
            <person name="Ohm R."/>
            <person name="Pangilinan J."/>
            <person name="Park H.-J."/>
            <person name="Ramirez L."/>
            <person name="Alfaro M."/>
            <person name="Sun H."/>
            <person name="Tritt A."/>
            <person name="Yoshinaga Y."/>
            <person name="Zwiers L.-H."/>
            <person name="Turgeon B."/>
            <person name="Goodwin S."/>
            <person name="Spatafora J."/>
            <person name="Crous P."/>
            <person name="Grigoriev I."/>
        </authorList>
    </citation>
    <scope>NUCLEOTIDE SEQUENCE</scope>
    <source>
        <strain evidence="3">CBS 207.26</strain>
    </source>
</reference>
<feature type="compositionally biased region" description="Polar residues" evidence="1">
    <location>
        <begin position="574"/>
        <end position="608"/>
    </location>
</feature>
<keyword evidence="4" id="KW-1185">Reference proteome</keyword>
<accession>A0A6A6D9A1</accession>
<dbReference type="AlphaFoldDB" id="A0A6A6D9A1"/>
<name>A0A6A6D9A1_9PEZI</name>
<evidence type="ECO:0000313" key="4">
    <source>
        <dbReference type="Proteomes" id="UP000800200"/>
    </source>
</evidence>
<evidence type="ECO:0000259" key="2">
    <source>
        <dbReference type="Pfam" id="PF24476"/>
    </source>
</evidence>
<feature type="region of interest" description="Disordered" evidence="1">
    <location>
        <begin position="567"/>
        <end position="608"/>
    </location>
</feature>
<proteinExistence type="predicted"/>
<evidence type="ECO:0000313" key="3">
    <source>
        <dbReference type="EMBL" id="KAF2176114.1"/>
    </source>
</evidence>
<protein>
    <recommendedName>
        <fullName evidence="2">DUF7580 domain-containing protein</fullName>
    </recommendedName>
</protein>
<evidence type="ECO:0000256" key="1">
    <source>
        <dbReference type="SAM" id="MobiDB-lite"/>
    </source>
</evidence>
<organism evidence="3 4">
    <name type="scientific">Zopfia rhizophila CBS 207.26</name>
    <dbReference type="NCBI Taxonomy" id="1314779"/>
    <lineage>
        <taxon>Eukaryota</taxon>
        <taxon>Fungi</taxon>
        <taxon>Dikarya</taxon>
        <taxon>Ascomycota</taxon>
        <taxon>Pezizomycotina</taxon>
        <taxon>Dothideomycetes</taxon>
        <taxon>Dothideomycetes incertae sedis</taxon>
        <taxon>Zopfiaceae</taxon>
        <taxon>Zopfia</taxon>
    </lineage>
</organism>
<feature type="domain" description="DUF7580" evidence="2">
    <location>
        <begin position="223"/>
        <end position="541"/>
    </location>
</feature>
<dbReference type="Pfam" id="PF24476">
    <property type="entry name" value="DUF7580"/>
    <property type="match status" value="1"/>
</dbReference>
<dbReference type="Proteomes" id="UP000800200">
    <property type="component" value="Unassembled WGS sequence"/>
</dbReference>
<feature type="compositionally biased region" description="Basic and acidic residues" evidence="1">
    <location>
        <begin position="1"/>
        <end position="15"/>
    </location>
</feature>
<dbReference type="EMBL" id="ML994715">
    <property type="protein sequence ID" value="KAF2176114.1"/>
    <property type="molecule type" value="Genomic_DNA"/>
</dbReference>
<dbReference type="InterPro" id="IPR056002">
    <property type="entry name" value="DUF7580"/>
</dbReference>
<dbReference type="OrthoDB" id="206201at2759"/>
<sequence length="608" mass="69132">MYSSIDRDRRVKRDSASVPIVPTPTQKPQTSDLLTFAKEATAALHKLAQDLAGQAGIKGYCSSLASELWAVEERLSQLEDIVEADINRICRLLYYLEQLSSPISTPCHRPKVTIKTFQRRLYPNLHALTSHRNHQTYEYIKVLATSKIDRAKKRRSEILKYLNAYAPSEPVQRGPDLRTLATATERAISADDYLLYLNSLYSTLGAYCFRREVEDGCRVNTILRLKNWKRETGIEESVYFDLLFLGHPHHNESSDENCEWHEACICVALSSRRRLVGWEGMPELQQLQPLPSQKSPGDTAKLVPKRNFCSWVRDMHREQCRAVYVASNGQLTHRETELVSNEFLLKFASISLATLLDKGFLANSQQKALLSYLLVKAAWELYYSDWMTKEWSKHSIHFMFQTDGSFPSHAAQEAQPCAIYVSEPFIEAEFESSPSTEPERSGVPTGSHLYPKILALGIMLLEIELGEHLVDKNGRDAESIKNGKHMAASRILFEEEWKNNKRGGFKCIREIIETCILPDKAKLGTDPDNLRNVLYREIVWPCRKLFSAAWDEDPDTFKIRLELPESVKSKSRRNQTTPNSSASPVQNSADDQGQCDLTVQTSRSVSPA</sequence>
<feature type="region of interest" description="Disordered" evidence="1">
    <location>
        <begin position="1"/>
        <end position="27"/>
    </location>
</feature>
<gene>
    <name evidence="3" type="ORF">K469DRAFT_646247</name>
</gene>